<dbReference type="AlphaFoldDB" id="A0A8T0VWN4"/>
<name>A0A8T0VWN4_PANVG</name>
<sequence length="265" mass="30590">MFAMTSMGVNVINSINDARGPYVFKISGQLCHRIGSLIPNDEARPEYCKLYIFDTDNEVRNRIAVATTSNSDFQPNEAIVASLITMLDTHNSVVQVFRTARDRLSMQPNNQSGEPDDRYAVKLFSTPTQHGNIYSDPVTSEVVGLVVNDLGTTEEGRDLIVQDHSCQLQRVKETHCKFMAMQYPLLFPYGEDGFHENIKYRRCSRSNKIKRKVVTMAEYYSYKLHDRDDDFNTPLRSKRLTQAYEVDAYCCVEDDRLRYYRKKSF</sequence>
<dbReference type="Proteomes" id="UP000823388">
    <property type="component" value="Chromosome 2N"/>
</dbReference>
<evidence type="ECO:0000313" key="2">
    <source>
        <dbReference type="Proteomes" id="UP000823388"/>
    </source>
</evidence>
<dbReference type="PANTHER" id="PTHR45786:SF76">
    <property type="entry name" value="OS08G0300100 PROTEIN"/>
    <property type="match status" value="1"/>
</dbReference>
<protein>
    <recommendedName>
        <fullName evidence="3">Helitron helicase-like domain-containing protein</fullName>
    </recommendedName>
</protein>
<reference evidence="1" key="1">
    <citation type="submission" date="2020-05" db="EMBL/GenBank/DDBJ databases">
        <title>WGS assembly of Panicum virgatum.</title>
        <authorList>
            <person name="Lovell J.T."/>
            <person name="Jenkins J."/>
            <person name="Shu S."/>
            <person name="Juenger T.E."/>
            <person name="Schmutz J."/>
        </authorList>
    </citation>
    <scope>NUCLEOTIDE SEQUENCE</scope>
    <source>
        <strain evidence="1">AP13</strain>
    </source>
</reference>
<gene>
    <name evidence="1" type="ORF">PVAP13_2NG528803</name>
</gene>
<proteinExistence type="predicted"/>
<organism evidence="1 2">
    <name type="scientific">Panicum virgatum</name>
    <name type="common">Blackwell switchgrass</name>
    <dbReference type="NCBI Taxonomy" id="38727"/>
    <lineage>
        <taxon>Eukaryota</taxon>
        <taxon>Viridiplantae</taxon>
        <taxon>Streptophyta</taxon>
        <taxon>Embryophyta</taxon>
        <taxon>Tracheophyta</taxon>
        <taxon>Spermatophyta</taxon>
        <taxon>Magnoliopsida</taxon>
        <taxon>Liliopsida</taxon>
        <taxon>Poales</taxon>
        <taxon>Poaceae</taxon>
        <taxon>PACMAD clade</taxon>
        <taxon>Panicoideae</taxon>
        <taxon>Panicodae</taxon>
        <taxon>Paniceae</taxon>
        <taxon>Panicinae</taxon>
        <taxon>Panicum</taxon>
        <taxon>Panicum sect. Hiantes</taxon>
    </lineage>
</organism>
<accession>A0A8T0VWN4</accession>
<keyword evidence="2" id="KW-1185">Reference proteome</keyword>
<dbReference type="PANTHER" id="PTHR45786">
    <property type="entry name" value="DNA BINDING PROTEIN-LIKE"/>
    <property type="match status" value="1"/>
</dbReference>
<evidence type="ECO:0000313" key="1">
    <source>
        <dbReference type="EMBL" id="KAG2637614.1"/>
    </source>
</evidence>
<dbReference type="EMBL" id="CM029040">
    <property type="protein sequence ID" value="KAG2637614.1"/>
    <property type="molecule type" value="Genomic_DNA"/>
</dbReference>
<evidence type="ECO:0008006" key="3">
    <source>
        <dbReference type="Google" id="ProtNLM"/>
    </source>
</evidence>
<comment type="caution">
    <text evidence="1">The sequence shown here is derived from an EMBL/GenBank/DDBJ whole genome shotgun (WGS) entry which is preliminary data.</text>
</comment>